<evidence type="ECO:0000259" key="7">
    <source>
        <dbReference type="PROSITE" id="PS51746"/>
    </source>
</evidence>
<evidence type="ECO:0000256" key="5">
    <source>
        <dbReference type="SAM" id="Phobius"/>
    </source>
</evidence>
<sequence>MKPEGRLDIAAGFASTTGRREDNQDFGAVWLGNDGERARHGIAAAVADGVGGARGGRVASETTVRAFLDAYYALPETNGIAAAASKALASVNQWLNQIGRTDDALAGCATTFTALVLRGRRATALHVGDSRAWHFRDGQLHRLTQDHTLPQPDQRHILYRAVGIEPTVRLDVAVQDLAVHDRLLITSDGVHGTLSDRAIARLLDQRGSAQADADAIVAAAYAAGSQDNMTALVIDVVALPAIEQDMLAALAAALPVGATPQTGDSVDGFRLDRLISDGRYTRLFLAEDMVAGGELVLKFPKPALLSENGARLAFLRESLVGARIDDPYVGGAIAIAPERQSQLYIAMPYLPGETLEERLGRTPVTIDRGVQIAAQLARGVAALHRRGIVHRDIKPENVILPEGGGLKLIDLGVARLPRVEEFAQDEIPGTPSYMAPELYEGERGSEASDQFALGVTIYRLFTGKYPFGEVEAFSRPRFGQPVPPSRYRADMPGWLEATILRAIAVDPSRRFGDVLELVHALESGAAHAVRRPEARPLIERNPVLFWQLVSLVLAIALVASFATR</sequence>
<gene>
    <name evidence="8" type="ORF">SAMN06295912_11522</name>
</gene>
<dbReference type="PROSITE" id="PS50011">
    <property type="entry name" value="PROTEIN_KINASE_DOM"/>
    <property type="match status" value="1"/>
</dbReference>
<evidence type="ECO:0000313" key="8">
    <source>
        <dbReference type="EMBL" id="SNS76200.1"/>
    </source>
</evidence>
<dbReference type="InterPro" id="IPR036457">
    <property type="entry name" value="PPM-type-like_dom_sf"/>
</dbReference>
<dbReference type="GO" id="GO:0005524">
    <property type="term" value="F:ATP binding"/>
    <property type="evidence" value="ECO:0007669"/>
    <property type="project" value="UniProtKB-KW"/>
</dbReference>
<name>A0A239H4B0_9SPHN</name>
<dbReference type="InterPro" id="IPR008271">
    <property type="entry name" value="Ser/Thr_kinase_AS"/>
</dbReference>
<feature type="domain" description="Protein kinase" evidence="6">
    <location>
        <begin position="269"/>
        <end position="522"/>
    </location>
</feature>
<dbReference type="OrthoDB" id="9801841at2"/>
<dbReference type="InterPro" id="IPR000719">
    <property type="entry name" value="Prot_kinase_dom"/>
</dbReference>
<evidence type="ECO:0000256" key="4">
    <source>
        <dbReference type="ARBA" id="ARBA00022840"/>
    </source>
</evidence>
<evidence type="ECO:0000256" key="3">
    <source>
        <dbReference type="ARBA" id="ARBA00022777"/>
    </source>
</evidence>
<keyword evidence="1" id="KW-0808">Transferase</keyword>
<keyword evidence="4" id="KW-0067">ATP-binding</keyword>
<evidence type="ECO:0000256" key="1">
    <source>
        <dbReference type="ARBA" id="ARBA00022679"/>
    </source>
</evidence>
<feature type="domain" description="PPM-type phosphatase" evidence="7">
    <location>
        <begin position="10"/>
        <end position="236"/>
    </location>
</feature>
<organism evidence="8 9">
    <name type="scientific">Edaphosphingomonas laterariae</name>
    <dbReference type="NCBI Taxonomy" id="861865"/>
    <lineage>
        <taxon>Bacteria</taxon>
        <taxon>Pseudomonadati</taxon>
        <taxon>Pseudomonadota</taxon>
        <taxon>Alphaproteobacteria</taxon>
        <taxon>Sphingomonadales</taxon>
        <taxon>Rhizorhabdaceae</taxon>
        <taxon>Edaphosphingomonas</taxon>
    </lineage>
</organism>
<dbReference type="GO" id="GO:0004674">
    <property type="term" value="F:protein serine/threonine kinase activity"/>
    <property type="evidence" value="ECO:0007669"/>
    <property type="project" value="TreeGrafter"/>
</dbReference>
<keyword evidence="5" id="KW-0812">Transmembrane</keyword>
<dbReference type="Proteomes" id="UP000198281">
    <property type="component" value="Unassembled WGS sequence"/>
</dbReference>
<dbReference type="Gene3D" id="3.60.40.10">
    <property type="entry name" value="PPM-type phosphatase domain"/>
    <property type="match status" value="1"/>
</dbReference>
<accession>A0A239H4B0</accession>
<evidence type="ECO:0000256" key="2">
    <source>
        <dbReference type="ARBA" id="ARBA00022741"/>
    </source>
</evidence>
<keyword evidence="2" id="KW-0547">Nucleotide-binding</keyword>
<dbReference type="CDD" id="cd14014">
    <property type="entry name" value="STKc_PknB_like"/>
    <property type="match status" value="1"/>
</dbReference>
<feature type="transmembrane region" description="Helical" evidence="5">
    <location>
        <begin position="544"/>
        <end position="562"/>
    </location>
</feature>
<dbReference type="SUPFAM" id="SSF81606">
    <property type="entry name" value="PP2C-like"/>
    <property type="match status" value="1"/>
</dbReference>
<dbReference type="Gene3D" id="1.10.510.10">
    <property type="entry name" value="Transferase(Phosphotransferase) domain 1"/>
    <property type="match status" value="1"/>
</dbReference>
<evidence type="ECO:0000313" key="9">
    <source>
        <dbReference type="Proteomes" id="UP000198281"/>
    </source>
</evidence>
<dbReference type="SMART" id="SM00220">
    <property type="entry name" value="S_TKc"/>
    <property type="match status" value="1"/>
</dbReference>
<dbReference type="PROSITE" id="PS00108">
    <property type="entry name" value="PROTEIN_KINASE_ST"/>
    <property type="match status" value="1"/>
</dbReference>
<dbReference type="EMBL" id="FZOS01000015">
    <property type="protein sequence ID" value="SNS76200.1"/>
    <property type="molecule type" value="Genomic_DNA"/>
</dbReference>
<keyword evidence="5" id="KW-1133">Transmembrane helix</keyword>
<dbReference type="PANTHER" id="PTHR43289:SF6">
    <property type="entry name" value="SERINE_THREONINE-PROTEIN KINASE NEKL-3"/>
    <property type="match status" value="1"/>
</dbReference>
<dbReference type="RefSeq" id="WP_089220148.1">
    <property type="nucleotide sequence ID" value="NZ_FZOS01000015.1"/>
</dbReference>
<proteinExistence type="predicted"/>
<protein>
    <submittedName>
        <fullName evidence="8">Serine/threonine protein phosphatase PrpC</fullName>
    </submittedName>
</protein>
<keyword evidence="9" id="KW-1185">Reference proteome</keyword>
<keyword evidence="3" id="KW-0418">Kinase</keyword>
<keyword evidence="5" id="KW-0472">Membrane</keyword>
<dbReference type="PANTHER" id="PTHR43289">
    <property type="entry name" value="MITOGEN-ACTIVATED PROTEIN KINASE KINASE KINASE 20-RELATED"/>
    <property type="match status" value="1"/>
</dbReference>
<evidence type="ECO:0000259" key="6">
    <source>
        <dbReference type="PROSITE" id="PS50011"/>
    </source>
</evidence>
<dbReference type="InterPro" id="IPR011009">
    <property type="entry name" value="Kinase-like_dom_sf"/>
</dbReference>
<dbReference type="SMART" id="SM00331">
    <property type="entry name" value="PP2C_SIG"/>
    <property type="match status" value="1"/>
</dbReference>
<dbReference type="PROSITE" id="PS51746">
    <property type="entry name" value="PPM_2"/>
    <property type="match status" value="1"/>
</dbReference>
<reference evidence="9" key="1">
    <citation type="submission" date="2017-06" db="EMBL/GenBank/DDBJ databases">
        <authorList>
            <person name="Varghese N."/>
            <person name="Submissions S."/>
        </authorList>
    </citation>
    <scope>NUCLEOTIDE SEQUENCE [LARGE SCALE GENOMIC DNA]</scope>
    <source>
        <strain evidence="9">LNB2</strain>
    </source>
</reference>
<dbReference type="AlphaFoldDB" id="A0A239H4B0"/>
<dbReference type="InterPro" id="IPR001932">
    <property type="entry name" value="PPM-type_phosphatase-like_dom"/>
</dbReference>
<dbReference type="Gene3D" id="3.30.200.20">
    <property type="entry name" value="Phosphorylase Kinase, domain 1"/>
    <property type="match status" value="1"/>
</dbReference>
<dbReference type="Pfam" id="PF13672">
    <property type="entry name" value="PP2C_2"/>
    <property type="match status" value="1"/>
</dbReference>
<dbReference type="Pfam" id="PF00069">
    <property type="entry name" value="Pkinase"/>
    <property type="match status" value="1"/>
</dbReference>
<dbReference type="SMART" id="SM00332">
    <property type="entry name" value="PP2Cc"/>
    <property type="match status" value="1"/>
</dbReference>
<dbReference type="SUPFAM" id="SSF56112">
    <property type="entry name" value="Protein kinase-like (PK-like)"/>
    <property type="match status" value="1"/>
</dbReference>